<proteinExistence type="predicted"/>
<protein>
    <submittedName>
        <fullName evidence="3">Uncharacterized protein</fullName>
    </submittedName>
</protein>
<evidence type="ECO:0000313" key="3">
    <source>
        <dbReference type="EMBL" id="GBG25711.1"/>
    </source>
</evidence>
<feature type="transmembrane region" description="Helical" evidence="2">
    <location>
        <begin position="137"/>
        <end position="159"/>
    </location>
</feature>
<feature type="transmembrane region" description="Helical" evidence="2">
    <location>
        <begin position="32"/>
        <end position="54"/>
    </location>
</feature>
<keyword evidence="2" id="KW-1133">Transmembrane helix</keyword>
<feature type="transmembrane region" description="Helical" evidence="2">
    <location>
        <begin position="223"/>
        <end position="247"/>
    </location>
</feature>
<name>A0A2R5GC47_9STRA</name>
<evidence type="ECO:0000313" key="4">
    <source>
        <dbReference type="Proteomes" id="UP000241890"/>
    </source>
</evidence>
<evidence type="ECO:0000256" key="1">
    <source>
        <dbReference type="SAM" id="MobiDB-lite"/>
    </source>
</evidence>
<keyword evidence="4" id="KW-1185">Reference proteome</keyword>
<accession>A0A2R5GC47</accession>
<keyword evidence="2" id="KW-0472">Membrane</keyword>
<reference evidence="3 4" key="1">
    <citation type="submission" date="2017-12" db="EMBL/GenBank/DDBJ databases">
        <title>Sequencing, de novo assembly and annotation of complete genome of a new Thraustochytrid species, strain FCC1311.</title>
        <authorList>
            <person name="Sedici K."/>
            <person name="Godart F."/>
            <person name="Aiese Cigliano R."/>
            <person name="Sanseverino W."/>
            <person name="Barakat M."/>
            <person name="Ortet P."/>
            <person name="Marechal E."/>
            <person name="Cagnac O."/>
            <person name="Amato A."/>
        </authorList>
    </citation>
    <scope>NUCLEOTIDE SEQUENCE [LARGE SCALE GENOMIC DNA]</scope>
</reference>
<feature type="transmembrane region" description="Helical" evidence="2">
    <location>
        <begin position="94"/>
        <end position="116"/>
    </location>
</feature>
<comment type="caution">
    <text evidence="3">The sequence shown here is derived from an EMBL/GenBank/DDBJ whole genome shotgun (WGS) entry which is preliminary data.</text>
</comment>
<gene>
    <name evidence="3" type="ORF">FCC1311_019302</name>
</gene>
<evidence type="ECO:0000256" key="2">
    <source>
        <dbReference type="SAM" id="Phobius"/>
    </source>
</evidence>
<dbReference type="AlphaFoldDB" id="A0A2R5GC47"/>
<dbReference type="Proteomes" id="UP000241890">
    <property type="component" value="Unassembled WGS sequence"/>
</dbReference>
<dbReference type="EMBL" id="BEYU01000014">
    <property type="protein sequence ID" value="GBG25711.1"/>
    <property type="molecule type" value="Genomic_DNA"/>
</dbReference>
<organism evidence="3 4">
    <name type="scientific">Hondaea fermentalgiana</name>
    <dbReference type="NCBI Taxonomy" id="2315210"/>
    <lineage>
        <taxon>Eukaryota</taxon>
        <taxon>Sar</taxon>
        <taxon>Stramenopiles</taxon>
        <taxon>Bigyra</taxon>
        <taxon>Labyrinthulomycetes</taxon>
        <taxon>Thraustochytrida</taxon>
        <taxon>Thraustochytriidae</taxon>
        <taxon>Hondaea</taxon>
    </lineage>
</organism>
<feature type="region of interest" description="Disordered" evidence="1">
    <location>
        <begin position="322"/>
        <end position="349"/>
    </location>
</feature>
<dbReference type="InParanoid" id="A0A2R5GC47"/>
<feature type="transmembrane region" description="Helical" evidence="2">
    <location>
        <begin position="259"/>
        <end position="279"/>
    </location>
</feature>
<sequence length="349" mass="38721">MLGDHFVAGHCGKYQSVSEHCRRYCSQFDSEIITGAWEALFLVPGFFALGPAIVAANFGNDLYPFIRAFFQVHDSTIGSGTDSACPPDLASYDLVLLTISGLFMALTLAADAYDLWAWPSDLTVARINLSRTWPEHFPMALICLAKLVVLLPIGAVYVFRSYLPVLSPFVAAVLCELISRIAQRITGQTCEWDHSRRFLGNHTDFPIVLAEHFSVFFRRVPPVMLPVVSLAVFGITLGIDGGVGLLGHDDRVLCTPFEYRVGCWVFVAYIVYLHVLQFVNSVQNLYGVRFLVKGGNPADLLAHRRRLPCANMLGLCLMQDNGKRRSDSNTRRSSKRVQDITATAEPPMS</sequence>
<keyword evidence="2" id="KW-0812">Transmembrane</keyword>